<evidence type="ECO:0000313" key="3">
    <source>
        <dbReference type="Proteomes" id="UP000887569"/>
    </source>
</evidence>
<feature type="region of interest" description="Disordered" evidence="2">
    <location>
        <begin position="157"/>
        <end position="179"/>
    </location>
</feature>
<reference evidence="4 5" key="1">
    <citation type="submission" date="2022-11" db="UniProtKB">
        <authorList>
            <consortium name="WormBaseParasite"/>
        </authorList>
    </citation>
    <scope>IDENTIFICATION</scope>
</reference>
<evidence type="ECO:0000256" key="2">
    <source>
        <dbReference type="SAM" id="MobiDB-lite"/>
    </source>
</evidence>
<dbReference type="WBParaSite" id="PgR019_g019_t03">
    <property type="protein sequence ID" value="PgR019_g019_t03"/>
    <property type="gene ID" value="PgR019_g019"/>
</dbReference>
<keyword evidence="3" id="KW-1185">Reference proteome</keyword>
<keyword evidence="1" id="KW-0175">Coiled coil</keyword>
<accession>A0A915AWT4</accession>
<dbReference type="Proteomes" id="UP000887569">
    <property type="component" value="Unplaced"/>
</dbReference>
<protein>
    <submittedName>
        <fullName evidence="4 5">Shugoshin C-terminal domain-containing protein</fullName>
    </submittedName>
</protein>
<dbReference type="WBParaSite" id="PgR019_g019_t01">
    <property type="protein sequence ID" value="PgR019_g019_t01"/>
    <property type="gene ID" value="PgR019_g019"/>
</dbReference>
<evidence type="ECO:0000313" key="5">
    <source>
        <dbReference type="WBParaSite" id="PgR019_g019_t02"/>
    </source>
</evidence>
<dbReference type="WBParaSite" id="PgR019_g019_t02">
    <property type="protein sequence ID" value="PgR019_g019_t02"/>
    <property type="gene ID" value="PgR019_g019"/>
</dbReference>
<feature type="coiled-coil region" evidence="1">
    <location>
        <begin position="34"/>
        <end position="61"/>
    </location>
</feature>
<feature type="region of interest" description="Disordered" evidence="2">
    <location>
        <begin position="241"/>
        <end position="287"/>
    </location>
</feature>
<evidence type="ECO:0000256" key="1">
    <source>
        <dbReference type="SAM" id="Coils"/>
    </source>
</evidence>
<name>A0A915AWT4_PARUN</name>
<sequence length="287" mass="32236">METTSGKISFKNLAPFVQSNRSLASMTQQLRIDMAVRDRRIQELEMENDLLRQRIADMERADDEVRIEMIARRRVEKKVKLIRTAALKSIASLERFVKVVDESVDGVNALLSSGLFDKAHSPIVKASQLETVLESPPYSSPKVSSVVGDPLQEGVEVSKKRSLEATTGEGNMKKSKKVGELQPEVIEHHDKVDKFLPRISPCGHPYVANRFKRKSPVTGELFGPKQRDSISLLDNAFPFSSTSALDRQEEKRGNSNEQKCDISNGRSDENMPSRRPLRVATLKVQSY</sequence>
<evidence type="ECO:0000313" key="4">
    <source>
        <dbReference type="WBParaSite" id="PgR019_g019_t01"/>
    </source>
</evidence>
<proteinExistence type="predicted"/>
<organism evidence="3 5">
    <name type="scientific">Parascaris univalens</name>
    <name type="common">Nematode worm</name>
    <dbReference type="NCBI Taxonomy" id="6257"/>
    <lineage>
        <taxon>Eukaryota</taxon>
        <taxon>Metazoa</taxon>
        <taxon>Ecdysozoa</taxon>
        <taxon>Nematoda</taxon>
        <taxon>Chromadorea</taxon>
        <taxon>Rhabditida</taxon>
        <taxon>Spirurina</taxon>
        <taxon>Ascaridomorpha</taxon>
        <taxon>Ascaridoidea</taxon>
        <taxon>Ascarididae</taxon>
        <taxon>Parascaris</taxon>
    </lineage>
</organism>
<dbReference type="AlphaFoldDB" id="A0A915AWT4"/>
<feature type="compositionally biased region" description="Basic and acidic residues" evidence="2">
    <location>
        <begin position="246"/>
        <end position="272"/>
    </location>
</feature>